<gene>
    <name evidence="7" type="ORF">EJN90_01765</name>
</gene>
<dbReference type="Gene3D" id="3.30.420.40">
    <property type="match status" value="2"/>
</dbReference>
<evidence type="ECO:0000259" key="5">
    <source>
        <dbReference type="Pfam" id="PF00370"/>
    </source>
</evidence>
<comment type="similarity">
    <text evidence="1 4">Belongs to the FGGY kinase family.</text>
</comment>
<evidence type="ECO:0008006" key="9">
    <source>
        <dbReference type="Google" id="ProtNLM"/>
    </source>
</evidence>
<dbReference type="Pfam" id="PF02782">
    <property type="entry name" value="FGGY_C"/>
    <property type="match status" value="1"/>
</dbReference>
<dbReference type="GO" id="GO:0016773">
    <property type="term" value="F:phosphotransferase activity, alcohol group as acceptor"/>
    <property type="evidence" value="ECO:0007669"/>
    <property type="project" value="InterPro"/>
</dbReference>
<dbReference type="KEGG" id="jeh:EJN90_01765"/>
<accession>A0A3S9H822</accession>
<dbReference type="Pfam" id="PF00370">
    <property type="entry name" value="FGGY_N"/>
    <property type="match status" value="1"/>
</dbReference>
<dbReference type="GO" id="GO:0016301">
    <property type="term" value="F:kinase activity"/>
    <property type="evidence" value="ECO:0007669"/>
    <property type="project" value="UniProtKB-KW"/>
</dbReference>
<dbReference type="InterPro" id="IPR018484">
    <property type="entry name" value="FGGY_N"/>
</dbReference>
<evidence type="ECO:0000259" key="6">
    <source>
        <dbReference type="Pfam" id="PF02782"/>
    </source>
</evidence>
<dbReference type="GO" id="GO:0005975">
    <property type="term" value="P:carbohydrate metabolic process"/>
    <property type="evidence" value="ECO:0007669"/>
    <property type="project" value="InterPro"/>
</dbReference>
<dbReference type="InterPro" id="IPR050406">
    <property type="entry name" value="FGGY_Carb_Kinase"/>
</dbReference>
<evidence type="ECO:0000256" key="2">
    <source>
        <dbReference type="ARBA" id="ARBA00022679"/>
    </source>
</evidence>
<dbReference type="InterPro" id="IPR043129">
    <property type="entry name" value="ATPase_NBD"/>
</dbReference>
<dbReference type="PANTHER" id="PTHR43095:SF2">
    <property type="entry name" value="GLUCONOKINASE"/>
    <property type="match status" value="1"/>
</dbReference>
<dbReference type="InterPro" id="IPR000577">
    <property type="entry name" value="Carb_kinase_FGGY"/>
</dbReference>
<reference evidence="8" key="1">
    <citation type="submission" date="2018-12" db="EMBL/GenBank/DDBJ databases">
        <title>Complete genome sequencing of Jeotgalibaca sp. H21T32.</title>
        <authorList>
            <person name="Bae J.-W."/>
            <person name="Lee S.-Y."/>
        </authorList>
    </citation>
    <scope>NUCLEOTIDE SEQUENCE [LARGE SCALE GENOMIC DNA]</scope>
    <source>
        <strain evidence="8">H21T32</strain>
    </source>
</reference>
<keyword evidence="2 4" id="KW-0808">Transferase</keyword>
<dbReference type="SUPFAM" id="SSF53067">
    <property type="entry name" value="Actin-like ATPase domain"/>
    <property type="match status" value="2"/>
</dbReference>
<dbReference type="PROSITE" id="PS00445">
    <property type="entry name" value="FGGY_KINASES_2"/>
    <property type="match status" value="1"/>
</dbReference>
<keyword evidence="8" id="KW-1185">Reference proteome</keyword>
<dbReference type="PANTHER" id="PTHR43095">
    <property type="entry name" value="SUGAR KINASE"/>
    <property type="match status" value="1"/>
</dbReference>
<dbReference type="InterPro" id="IPR018483">
    <property type="entry name" value="Carb_kinase_FGGY_CS"/>
</dbReference>
<feature type="domain" description="Carbohydrate kinase FGGY C-terminal" evidence="6">
    <location>
        <begin position="255"/>
        <end position="439"/>
    </location>
</feature>
<dbReference type="OrthoDB" id="9805576at2"/>
<dbReference type="InterPro" id="IPR018485">
    <property type="entry name" value="FGGY_C"/>
</dbReference>
<dbReference type="AlphaFoldDB" id="A0A3S9H822"/>
<proteinExistence type="inferred from homology"/>
<name>A0A3S9H822_9LACT</name>
<dbReference type="EMBL" id="CP034465">
    <property type="protein sequence ID" value="AZP03498.1"/>
    <property type="molecule type" value="Genomic_DNA"/>
</dbReference>
<organism evidence="7 8">
    <name type="scientific">Jeotgalibaca ciconiae</name>
    <dbReference type="NCBI Taxonomy" id="2496265"/>
    <lineage>
        <taxon>Bacteria</taxon>
        <taxon>Bacillati</taxon>
        <taxon>Bacillota</taxon>
        <taxon>Bacilli</taxon>
        <taxon>Lactobacillales</taxon>
        <taxon>Carnobacteriaceae</taxon>
        <taxon>Jeotgalibaca</taxon>
    </lineage>
</organism>
<dbReference type="Proteomes" id="UP000273326">
    <property type="component" value="Chromosome"/>
</dbReference>
<keyword evidence="3 4" id="KW-0418">Kinase</keyword>
<dbReference type="CDD" id="cd07770">
    <property type="entry name" value="ASKHA_NBD_FGGY_GntK"/>
    <property type="match status" value="1"/>
</dbReference>
<feature type="domain" description="Carbohydrate kinase FGGY N-terminal" evidence="5">
    <location>
        <begin position="5"/>
        <end position="246"/>
    </location>
</feature>
<evidence type="ECO:0000313" key="8">
    <source>
        <dbReference type="Proteomes" id="UP000273326"/>
    </source>
</evidence>
<sequence>MQMSYRIGVDIGTTSLKAVLYDDQVRVVDAASASYKTCYPEPGRAEQDPKDIFQAFQQAILEIVSKKPRVKISELMFSSAMHSIIAVSKDGSPLTNCILWSDNRAVNHIENFKKEENWREFYQKTGTPIHSMSPFAKLLWMKQETNLLADTYKFIGIKEYLFWRICETYVVDYSIASATGLFDLENLTWDKEILQFLSLHKNQLSKPVSVTADFSFKDKETAESFGLTEETKLIVGASDGCLANLGSGAVNQGDAALTIGTSGAIRMTVDKPLLDRDGRTFCYYLSEGKWVIGGAVNNGGNVIQWLNSLLFMEENRLFSELPQIIRETKAGSNGLLFFPYLNGERAPFWDGKMLGSYQGLGIYHKKADIVRATIEGVLFNLAEVLFLIESIAGESPRILASGGFLQSKDWTQLAVDIFGKTFIIPEDAESSCLGAVLLVAGSERKINQSNKVEPNAENKAAYQRLMKKYYWYSQKLYSLHIEQQKMEANFSANS</sequence>
<evidence type="ECO:0000256" key="3">
    <source>
        <dbReference type="ARBA" id="ARBA00022777"/>
    </source>
</evidence>
<evidence type="ECO:0000256" key="1">
    <source>
        <dbReference type="ARBA" id="ARBA00009156"/>
    </source>
</evidence>
<dbReference type="PIRSF" id="PIRSF000538">
    <property type="entry name" value="GlpK"/>
    <property type="match status" value="1"/>
</dbReference>
<evidence type="ECO:0000313" key="7">
    <source>
        <dbReference type="EMBL" id="AZP03498.1"/>
    </source>
</evidence>
<protein>
    <recommendedName>
        <fullName evidence="9">Gluconate kinase</fullName>
    </recommendedName>
</protein>
<evidence type="ECO:0000256" key="4">
    <source>
        <dbReference type="RuleBase" id="RU003733"/>
    </source>
</evidence>